<comment type="caution">
    <text evidence="2">The sequence shown here is derived from an EMBL/GenBank/DDBJ whole genome shotgun (WGS) entry which is preliminary data.</text>
</comment>
<reference evidence="2 3" key="1">
    <citation type="submission" date="2018-08" db="EMBL/GenBank/DDBJ databases">
        <title>Lysobacter weifangensis sp. nov., a new member of the family 'Xanthomonadaceae', isolated from soil in a farmland.</title>
        <authorList>
            <person name="Zhao H."/>
        </authorList>
    </citation>
    <scope>NUCLEOTIDE SEQUENCE [LARGE SCALE GENOMIC DNA]</scope>
    <source>
        <strain evidence="2 3">WF-2</strain>
    </source>
</reference>
<feature type="region of interest" description="Disordered" evidence="1">
    <location>
        <begin position="51"/>
        <end position="76"/>
    </location>
</feature>
<evidence type="ECO:0000313" key="2">
    <source>
        <dbReference type="EMBL" id="RFP62446.1"/>
    </source>
</evidence>
<gene>
    <name evidence="2" type="ORF">D0Y53_01090</name>
</gene>
<sequence length="132" mass="14317">MTIKVKLSGNTVTVHPNIHAVDKGSRPLEWGPHENSDTFTFDDPPITFYDPNAPISGITATGDSASGTDDNTSTTDTDYGYQVHIIDAAGNHITFPATDGTTRGERPTQKRNTMQVEGMMAENDPVIRNRPS</sequence>
<proteinExistence type="predicted"/>
<feature type="compositionally biased region" description="Low complexity" evidence="1">
    <location>
        <begin position="61"/>
        <end position="76"/>
    </location>
</feature>
<dbReference type="EMBL" id="QVPD01000001">
    <property type="protein sequence ID" value="RFP62446.1"/>
    <property type="molecule type" value="Genomic_DNA"/>
</dbReference>
<protein>
    <submittedName>
        <fullName evidence="2">Uncharacterized protein</fullName>
    </submittedName>
</protein>
<name>A0A372DS96_9GAMM</name>
<organism evidence="2 3">
    <name type="scientific">Cognatiluteimonas weifangensis</name>
    <dbReference type="NCBI Taxonomy" id="2303539"/>
    <lineage>
        <taxon>Bacteria</taxon>
        <taxon>Pseudomonadati</taxon>
        <taxon>Pseudomonadota</taxon>
        <taxon>Gammaproteobacteria</taxon>
        <taxon>Lysobacterales</taxon>
        <taxon>Lysobacteraceae</taxon>
        <taxon>Cognatiluteimonas</taxon>
    </lineage>
</organism>
<dbReference type="Proteomes" id="UP000262917">
    <property type="component" value="Unassembled WGS sequence"/>
</dbReference>
<accession>A0A372DS96</accession>
<feature type="region of interest" description="Disordered" evidence="1">
    <location>
        <begin position="95"/>
        <end position="132"/>
    </location>
</feature>
<dbReference type="AlphaFoldDB" id="A0A372DS96"/>
<evidence type="ECO:0000256" key="1">
    <source>
        <dbReference type="SAM" id="MobiDB-lite"/>
    </source>
</evidence>
<feature type="region of interest" description="Disordered" evidence="1">
    <location>
        <begin position="25"/>
        <end position="44"/>
    </location>
</feature>
<keyword evidence="3" id="KW-1185">Reference proteome</keyword>
<feature type="compositionally biased region" description="Basic and acidic residues" evidence="1">
    <location>
        <begin position="25"/>
        <end position="36"/>
    </location>
</feature>
<dbReference type="RefSeq" id="WP_117201266.1">
    <property type="nucleotide sequence ID" value="NZ_JBHTBK010000005.1"/>
</dbReference>
<evidence type="ECO:0000313" key="3">
    <source>
        <dbReference type="Proteomes" id="UP000262917"/>
    </source>
</evidence>